<reference evidence="4" key="1">
    <citation type="submission" date="2016-06" db="EMBL/GenBank/DDBJ databases">
        <authorList>
            <person name="Varghese N."/>
            <person name="Submissions Spin"/>
        </authorList>
    </citation>
    <scope>NUCLEOTIDE SEQUENCE [LARGE SCALE GENOMIC DNA]</scope>
    <source>
        <strain evidence="4">DSM 43816</strain>
    </source>
</reference>
<evidence type="ECO:0000313" key="3">
    <source>
        <dbReference type="EMBL" id="SCE95153.1"/>
    </source>
</evidence>
<keyword evidence="3" id="KW-0489">Methyltransferase</keyword>
<organism evidence="3 4">
    <name type="scientific">Micromonospora echinospora</name>
    <name type="common">Micromonospora purpurea</name>
    <dbReference type="NCBI Taxonomy" id="1877"/>
    <lineage>
        <taxon>Bacteria</taxon>
        <taxon>Bacillati</taxon>
        <taxon>Actinomycetota</taxon>
        <taxon>Actinomycetes</taxon>
        <taxon>Micromonosporales</taxon>
        <taxon>Micromonosporaceae</taxon>
        <taxon>Micromonospora</taxon>
    </lineage>
</organism>
<dbReference type="Pfam" id="PF08241">
    <property type="entry name" value="Methyltransf_11"/>
    <property type="match status" value="1"/>
</dbReference>
<dbReference type="CDD" id="cd02440">
    <property type="entry name" value="AdoMet_MTases"/>
    <property type="match status" value="1"/>
</dbReference>
<protein>
    <submittedName>
        <fullName evidence="3">Methyltransferase domain-containing protein</fullName>
    </submittedName>
</protein>
<dbReference type="PANTHER" id="PTHR43861">
    <property type="entry name" value="TRANS-ACONITATE 2-METHYLTRANSFERASE-RELATED"/>
    <property type="match status" value="1"/>
</dbReference>
<evidence type="ECO:0000259" key="2">
    <source>
        <dbReference type="Pfam" id="PF08241"/>
    </source>
</evidence>
<sequence>MPSSRYQFRHSINHLGPLQDVLDPITTIDLAQVDVTAGQRAMDIGAGAGSVAYRLCDLVGPTGAVTAVDIDTSLLRPAGVLGVRQVDLRTQSLPADPGTMDVVTARCVLEHLPNRHALLNEMITVLRPGGHLVLGSIVYAPVVAHAPHSGDRELIVRVVHAILDTLANHGVDLHWGDQTAAVLLGNGFEHVRTRWVAETWTGGSAGCHLYSDEAHHLHHKLLREGLSHSDLDRFFDLMADPTVQIRGYQFVSTTARKPR</sequence>
<dbReference type="OrthoDB" id="3469983at2"/>
<keyword evidence="4" id="KW-1185">Reference proteome</keyword>
<dbReference type="AlphaFoldDB" id="A0A1C4WG31"/>
<accession>A0A1C4WG31</accession>
<dbReference type="Gene3D" id="3.40.50.150">
    <property type="entry name" value="Vaccinia Virus protein VP39"/>
    <property type="match status" value="1"/>
</dbReference>
<evidence type="ECO:0000256" key="1">
    <source>
        <dbReference type="ARBA" id="ARBA00022679"/>
    </source>
</evidence>
<dbReference type="GO" id="GO:0032259">
    <property type="term" value="P:methylation"/>
    <property type="evidence" value="ECO:0007669"/>
    <property type="project" value="UniProtKB-KW"/>
</dbReference>
<dbReference type="GO" id="GO:0008757">
    <property type="term" value="F:S-adenosylmethionine-dependent methyltransferase activity"/>
    <property type="evidence" value="ECO:0007669"/>
    <property type="project" value="InterPro"/>
</dbReference>
<dbReference type="InParanoid" id="A0A1C4WG31"/>
<evidence type="ECO:0000313" key="4">
    <source>
        <dbReference type="Proteomes" id="UP000198253"/>
    </source>
</evidence>
<dbReference type="EMBL" id="LT607413">
    <property type="protein sequence ID" value="SCE95153.1"/>
    <property type="molecule type" value="Genomic_DNA"/>
</dbReference>
<name>A0A1C4WG31_MICEC</name>
<feature type="domain" description="Methyltransferase type 11" evidence="2">
    <location>
        <begin position="43"/>
        <end position="134"/>
    </location>
</feature>
<gene>
    <name evidence="3" type="ORF">GA0070618_2160</name>
</gene>
<dbReference type="Proteomes" id="UP000198253">
    <property type="component" value="Chromosome I"/>
</dbReference>
<proteinExistence type="predicted"/>
<keyword evidence="1 3" id="KW-0808">Transferase</keyword>
<dbReference type="PANTHER" id="PTHR43861:SF3">
    <property type="entry name" value="PUTATIVE (AFU_ORTHOLOGUE AFUA_2G14390)-RELATED"/>
    <property type="match status" value="1"/>
</dbReference>
<dbReference type="RefSeq" id="WP_088981506.1">
    <property type="nucleotide sequence ID" value="NZ_LT607413.1"/>
</dbReference>
<dbReference type="InterPro" id="IPR013216">
    <property type="entry name" value="Methyltransf_11"/>
</dbReference>
<dbReference type="InterPro" id="IPR029063">
    <property type="entry name" value="SAM-dependent_MTases_sf"/>
</dbReference>
<dbReference type="SUPFAM" id="SSF53335">
    <property type="entry name" value="S-adenosyl-L-methionine-dependent methyltransferases"/>
    <property type="match status" value="1"/>
</dbReference>